<keyword evidence="4" id="KW-1185">Reference proteome</keyword>
<feature type="region of interest" description="Disordered" evidence="1">
    <location>
        <begin position="257"/>
        <end position="283"/>
    </location>
</feature>
<evidence type="ECO:0000313" key="5">
    <source>
        <dbReference type="Proteomes" id="UP000239560"/>
    </source>
</evidence>
<accession>A0A0K3C787</accession>
<evidence type="ECO:0000313" key="3">
    <source>
        <dbReference type="EMBL" id="PRQ77487.1"/>
    </source>
</evidence>
<dbReference type="Proteomes" id="UP000199069">
    <property type="component" value="Unassembled WGS sequence"/>
</dbReference>
<feature type="compositionally biased region" description="Basic and acidic residues" evidence="1">
    <location>
        <begin position="262"/>
        <end position="274"/>
    </location>
</feature>
<dbReference type="AlphaFoldDB" id="A0A0K3C787"/>
<evidence type="ECO:0000313" key="2">
    <source>
        <dbReference type="EMBL" id="CTR04305.1"/>
    </source>
</evidence>
<evidence type="ECO:0000313" key="4">
    <source>
        <dbReference type="Proteomes" id="UP000199069"/>
    </source>
</evidence>
<organism evidence="2 4">
    <name type="scientific">Rhodotorula toruloides</name>
    <name type="common">Yeast</name>
    <name type="synonym">Rhodosporidium toruloides</name>
    <dbReference type="NCBI Taxonomy" id="5286"/>
    <lineage>
        <taxon>Eukaryota</taxon>
        <taxon>Fungi</taxon>
        <taxon>Dikarya</taxon>
        <taxon>Basidiomycota</taxon>
        <taxon>Pucciniomycotina</taxon>
        <taxon>Microbotryomycetes</taxon>
        <taxon>Sporidiobolales</taxon>
        <taxon>Sporidiobolaceae</taxon>
        <taxon>Rhodotorula</taxon>
    </lineage>
</organism>
<sequence length="319" mass="35932">MSGAAATASVFYGISVLSAHLFAAGIAWEKTTYAREVLEDVAAGYSFQRDRSSAISILNMPPELLQLLRSHLLICARQQAETELLDIILADDCIDPWCKIHGDKQPDEVLSREWKAKCSLTRDSFFDDRLCWLKEQECICLQPNMEEFWLGEGDFDSRHNEVLLQDYGLKVQGRPLPLRRKDSHTSPEAYVVPLCIIGHSYSRYVLAEDDNACPRYRWKEADLSQIVLDVPADAVKRFKRFLLDFDIPSVQASYGQVGNGGKTDKAAGEQHEGTLAKSSSPSTFLPDELEGLSWAQEAVFFPPSDPRPEWLLFTLTWPA</sequence>
<proteinExistence type="predicted"/>
<name>A0A0K3C787_RHOTO</name>
<dbReference type="Proteomes" id="UP000239560">
    <property type="component" value="Unassembled WGS sequence"/>
</dbReference>
<dbReference type="EMBL" id="CWKI01000001">
    <property type="protein sequence ID" value="CTR04305.1"/>
    <property type="molecule type" value="Genomic_DNA"/>
</dbReference>
<gene>
    <name evidence="2" type="primary">FGENESH: predicted gene_1.166</name>
    <name evidence="3" type="ORF">AAT19DRAFT_8555</name>
    <name evidence="2" type="ORF">BN2166_0001660</name>
</gene>
<protein>
    <submittedName>
        <fullName evidence="2 3">Proteophosphoglycan ppg4</fullName>
    </submittedName>
</protein>
<dbReference type="EMBL" id="LCTV02000001">
    <property type="protein sequence ID" value="PRQ77487.1"/>
    <property type="molecule type" value="Genomic_DNA"/>
</dbReference>
<evidence type="ECO:0000256" key="1">
    <source>
        <dbReference type="SAM" id="MobiDB-lite"/>
    </source>
</evidence>
<reference evidence="2 4" key="1">
    <citation type="submission" date="2015-07" db="EMBL/GenBank/DDBJ databases">
        <authorList>
            <person name="Cajimat M.N.B."/>
            <person name="Milazzo M.L."/>
            <person name="Fulhorst C.F."/>
        </authorList>
    </citation>
    <scope>NUCLEOTIDE SEQUENCE [LARGE SCALE GENOMIC DNA]</scope>
    <source>
        <strain evidence="2">Single colony</strain>
    </source>
</reference>
<reference evidence="3 5" key="2">
    <citation type="journal article" date="2018" name="Elife">
        <title>Functional genomics of lipid metabolism in the oleaginous yeast Rhodosporidium toruloides.</title>
        <authorList>
            <person name="Coradetti S.T."/>
            <person name="Pinel D."/>
            <person name="Geiselman G."/>
            <person name="Ito M."/>
            <person name="Mondo S."/>
            <person name="Reilly M.C."/>
            <person name="Cheng Y.F."/>
            <person name="Bauer S."/>
            <person name="Grigoriev I."/>
            <person name="Gladden J.M."/>
            <person name="Simmons B.A."/>
            <person name="Brem R."/>
            <person name="Arkin A.P."/>
            <person name="Skerker J.M."/>
        </authorList>
    </citation>
    <scope>NUCLEOTIDE SEQUENCE [LARGE SCALE GENOMIC DNA]</scope>
    <source>
        <strain evidence="3 5">NBRC 0880</strain>
    </source>
</reference>
<dbReference type="OrthoDB" id="2519711at2759"/>